<dbReference type="SMART" id="SM00353">
    <property type="entry name" value="HLH"/>
    <property type="match status" value="1"/>
</dbReference>
<evidence type="ECO:0000313" key="7">
    <source>
        <dbReference type="EMBL" id="SPD19558.1"/>
    </source>
</evidence>
<evidence type="ECO:0000259" key="6">
    <source>
        <dbReference type="PROSITE" id="PS50888"/>
    </source>
</evidence>
<comment type="subcellular location">
    <subcellularLocation>
        <location evidence="1">Nucleus</location>
    </subcellularLocation>
</comment>
<name>A0A2N9I579_FAGSY</name>
<accession>A0A2N9I579</accession>
<evidence type="ECO:0000256" key="4">
    <source>
        <dbReference type="ARBA" id="ARBA00023242"/>
    </source>
</evidence>
<dbReference type="InterPro" id="IPR051358">
    <property type="entry name" value="TF_AMS/ICE1/BHLH6-like"/>
</dbReference>
<dbReference type="PANTHER" id="PTHR31945:SF20">
    <property type="entry name" value="TRANSCRIPTION FACTOR DYT1"/>
    <property type="match status" value="1"/>
</dbReference>
<protein>
    <recommendedName>
        <fullName evidence="6">BHLH domain-containing protein</fullName>
    </recommendedName>
</protein>
<dbReference type="PANTHER" id="PTHR31945">
    <property type="entry name" value="TRANSCRIPTION FACTOR SCREAM2-RELATED"/>
    <property type="match status" value="1"/>
</dbReference>
<dbReference type="AlphaFoldDB" id="A0A2N9I579"/>
<dbReference type="GO" id="GO:0005634">
    <property type="term" value="C:nucleus"/>
    <property type="evidence" value="ECO:0007669"/>
    <property type="project" value="UniProtKB-SubCell"/>
</dbReference>
<feature type="domain" description="BHLH" evidence="6">
    <location>
        <begin position="28"/>
        <end position="77"/>
    </location>
</feature>
<organism evidence="7">
    <name type="scientific">Fagus sylvatica</name>
    <name type="common">Beechnut</name>
    <dbReference type="NCBI Taxonomy" id="28930"/>
    <lineage>
        <taxon>Eukaryota</taxon>
        <taxon>Viridiplantae</taxon>
        <taxon>Streptophyta</taxon>
        <taxon>Embryophyta</taxon>
        <taxon>Tracheophyta</taxon>
        <taxon>Spermatophyta</taxon>
        <taxon>Magnoliopsida</taxon>
        <taxon>eudicotyledons</taxon>
        <taxon>Gunneridae</taxon>
        <taxon>Pentapetalae</taxon>
        <taxon>rosids</taxon>
        <taxon>fabids</taxon>
        <taxon>Fagales</taxon>
        <taxon>Fagaceae</taxon>
        <taxon>Fagus</taxon>
    </lineage>
</organism>
<evidence type="ECO:0000256" key="3">
    <source>
        <dbReference type="ARBA" id="ARBA00023163"/>
    </source>
</evidence>
<dbReference type="SUPFAM" id="SSF47459">
    <property type="entry name" value="HLH, helix-loop-helix DNA-binding domain"/>
    <property type="match status" value="1"/>
</dbReference>
<keyword evidence="4" id="KW-0539">Nucleus</keyword>
<dbReference type="InterPro" id="IPR036638">
    <property type="entry name" value="HLH_DNA-bd_sf"/>
</dbReference>
<keyword evidence="5" id="KW-0175">Coiled coil</keyword>
<evidence type="ECO:0000256" key="1">
    <source>
        <dbReference type="ARBA" id="ARBA00004123"/>
    </source>
</evidence>
<dbReference type="GO" id="GO:0043565">
    <property type="term" value="F:sequence-specific DNA binding"/>
    <property type="evidence" value="ECO:0007669"/>
    <property type="project" value="TreeGrafter"/>
</dbReference>
<keyword evidence="3" id="KW-0804">Transcription</keyword>
<dbReference type="PROSITE" id="PS50888">
    <property type="entry name" value="BHLH"/>
    <property type="match status" value="1"/>
</dbReference>
<dbReference type="Gene3D" id="4.10.280.10">
    <property type="entry name" value="Helix-loop-helix DNA-binding domain"/>
    <property type="match status" value="1"/>
</dbReference>
<dbReference type="GO" id="GO:0003700">
    <property type="term" value="F:DNA-binding transcription factor activity"/>
    <property type="evidence" value="ECO:0007669"/>
    <property type="project" value="TreeGrafter"/>
</dbReference>
<reference evidence="7" key="1">
    <citation type="submission" date="2018-02" db="EMBL/GenBank/DDBJ databases">
        <authorList>
            <person name="Cohen D.B."/>
            <person name="Kent A.D."/>
        </authorList>
    </citation>
    <scope>NUCLEOTIDE SEQUENCE</scope>
</reference>
<feature type="coiled-coil region" evidence="5">
    <location>
        <begin position="67"/>
        <end position="94"/>
    </location>
</feature>
<dbReference type="GO" id="GO:0046983">
    <property type="term" value="F:protein dimerization activity"/>
    <property type="evidence" value="ECO:0007669"/>
    <property type="project" value="InterPro"/>
</dbReference>
<dbReference type="Pfam" id="PF00010">
    <property type="entry name" value="HLH"/>
    <property type="match status" value="1"/>
</dbReference>
<dbReference type="EMBL" id="OIVN01004846">
    <property type="protein sequence ID" value="SPD19558.1"/>
    <property type="molecule type" value="Genomic_DNA"/>
</dbReference>
<keyword evidence="2" id="KW-0805">Transcription regulation</keyword>
<evidence type="ECO:0000256" key="2">
    <source>
        <dbReference type="ARBA" id="ARBA00023015"/>
    </source>
</evidence>
<proteinExistence type="predicted"/>
<sequence length="200" mass="22661">MELHITEEGSSSKGRMGRRRYLNEGVKEFKSKNLIAERRRRQKLSARLLSLRALVPIITNMNKETIIIDAIRYIEELQKNVEVLQELLFEMEASSEEGAMPTREEIDAAEEMKISGIQAEVVISQLDAKKLWIKLIFEKKRGGFTRLMEAMSAFGFVLIDTSVTTTKGAMLVSSSVEGIHGEKLAIQHTRELLLEIIKGI</sequence>
<dbReference type="InterPro" id="IPR011598">
    <property type="entry name" value="bHLH_dom"/>
</dbReference>
<gene>
    <name evidence="7" type="ORF">FSB_LOCUS47440</name>
</gene>
<evidence type="ECO:0000256" key="5">
    <source>
        <dbReference type="SAM" id="Coils"/>
    </source>
</evidence>